<gene>
    <name evidence="2" type="ORF">SAMN05216219_0528</name>
</gene>
<dbReference type="AlphaFoldDB" id="A0A1I4YUH5"/>
<feature type="transmembrane region" description="Helical" evidence="1">
    <location>
        <begin position="60"/>
        <end position="85"/>
    </location>
</feature>
<feature type="transmembrane region" description="Helical" evidence="1">
    <location>
        <begin position="7"/>
        <end position="33"/>
    </location>
</feature>
<feature type="transmembrane region" description="Helical" evidence="1">
    <location>
        <begin position="92"/>
        <end position="111"/>
    </location>
</feature>
<evidence type="ECO:0000256" key="1">
    <source>
        <dbReference type="SAM" id="Phobius"/>
    </source>
</evidence>
<protein>
    <submittedName>
        <fullName evidence="2">Uncharacterized protein</fullName>
    </submittedName>
</protein>
<proteinExistence type="predicted"/>
<dbReference type="OrthoDB" id="5073801at2"/>
<keyword evidence="1" id="KW-1133">Transmembrane helix</keyword>
<dbReference type="EMBL" id="FOVM01000001">
    <property type="protein sequence ID" value="SFN41652.1"/>
    <property type="molecule type" value="Genomic_DNA"/>
</dbReference>
<feature type="transmembrane region" description="Helical" evidence="1">
    <location>
        <begin position="157"/>
        <end position="177"/>
    </location>
</feature>
<reference evidence="3" key="1">
    <citation type="submission" date="2016-10" db="EMBL/GenBank/DDBJ databases">
        <authorList>
            <person name="Varghese N."/>
            <person name="Submissions S."/>
        </authorList>
    </citation>
    <scope>NUCLEOTIDE SEQUENCE [LARGE SCALE GENOMIC DNA]</scope>
    <source>
        <strain evidence="3">CGMCC 1.11101</strain>
    </source>
</reference>
<dbReference type="RefSeq" id="WP_090708525.1">
    <property type="nucleotide sequence ID" value="NZ_FOVM01000001.1"/>
</dbReference>
<keyword evidence="1" id="KW-0812">Transmembrane</keyword>
<keyword evidence="1" id="KW-0472">Membrane</keyword>
<accession>A0A1I4YUH5</accession>
<dbReference type="Proteomes" id="UP000198867">
    <property type="component" value="Unassembled WGS sequence"/>
</dbReference>
<evidence type="ECO:0000313" key="3">
    <source>
        <dbReference type="Proteomes" id="UP000198867"/>
    </source>
</evidence>
<keyword evidence="3" id="KW-1185">Reference proteome</keyword>
<organism evidence="2 3">
    <name type="scientific">Mycetocola miduiensis</name>
    <dbReference type="NCBI Taxonomy" id="995034"/>
    <lineage>
        <taxon>Bacteria</taxon>
        <taxon>Bacillati</taxon>
        <taxon>Actinomycetota</taxon>
        <taxon>Actinomycetes</taxon>
        <taxon>Micrococcales</taxon>
        <taxon>Microbacteriaceae</taxon>
        <taxon>Mycetocola</taxon>
    </lineage>
</organism>
<evidence type="ECO:0000313" key="2">
    <source>
        <dbReference type="EMBL" id="SFN41652.1"/>
    </source>
</evidence>
<feature type="transmembrane region" description="Helical" evidence="1">
    <location>
        <begin position="131"/>
        <end position="150"/>
    </location>
</feature>
<name>A0A1I4YUH5_9MICO</name>
<sequence length="206" mass="20714">MSNGARAWLAMGVTVLTGMVLVIPLSMAAIAFLRDRMHLYCSFLAMGDDDPGAYYCADGIGYLVPGLVLGFFTGLILFAAALILLMFLERRLLAGIGIAGTAFVVVASLVAGAPRPGDGQPPAGAWADVMAGPSALLAAASALLVVSMFLPVSGARIALGGALAVLVITTVFEPTLVFGTVPAALAVGAALVLASLRAPAASAAVR</sequence>
<feature type="transmembrane region" description="Helical" evidence="1">
    <location>
        <begin position="183"/>
        <end position="205"/>
    </location>
</feature>